<sequence>MSQKKDLKMTYKEIQFRKGVYQLRNTRNNKLYIGSSMDLDRAWNSLNLQLKMGNFANTLLQQEWNDQQGQDFVYEIVEVLKETNDPQADVKADVKTLERLVMMELQPFGDKGYHTQKL</sequence>
<evidence type="ECO:0000313" key="2">
    <source>
        <dbReference type="EMBL" id="RFS19220.1"/>
    </source>
</evidence>
<keyword evidence="3" id="KW-1185">Reference proteome</keyword>
<dbReference type="RefSeq" id="WP_116978272.1">
    <property type="nucleotide sequence ID" value="NZ_QPMM01000014.1"/>
</dbReference>
<dbReference type="OrthoDB" id="9134286at2"/>
<dbReference type="InterPro" id="IPR035901">
    <property type="entry name" value="GIY-YIG_endonuc_sf"/>
</dbReference>
<dbReference type="Gene3D" id="3.40.1440.10">
    <property type="entry name" value="GIY-YIG endonuclease"/>
    <property type="match status" value="1"/>
</dbReference>
<protein>
    <submittedName>
        <fullName evidence="2">GIY-YIG nuclease family protein</fullName>
    </submittedName>
</protein>
<dbReference type="Pfam" id="PF01541">
    <property type="entry name" value="GIY-YIG"/>
    <property type="match status" value="1"/>
</dbReference>
<evidence type="ECO:0000259" key="1">
    <source>
        <dbReference type="Pfam" id="PF01541"/>
    </source>
</evidence>
<name>A0A3E1Y3G2_9BACT</name>
<comment type="caution">
    <text evidence="2">The sequence shown here is derived from an EMBL/GenBank/DDBJ whole genome shotgun (WGS) entry which is preliminary data.</text>
</comment>
<gene>
    <name evidence="2" type="ORF">DVR12_23570</name>
</gene>
<dbReference type="SUPFAM" id="SSF82771">
    <property type="entry name" value="GIY-YIG endonuclease"/>
    <property type="match status" value="1"/>
</dbReference>
<dbReference type="CDD" id="cd10451">
    <property type="entry name" value="GIY-YIG_LuxR_like"/>
    <property type="match status" value="1"/>
</dbReference>
<organism evidence="2 3">
    <name type="scientific">Chitinophaga silvatica</name>
    <dbReference type="NCBI Taxonomy" id="2282649"/>
    <lineage>
        <taxon>Bacteria</taxon>
        <taxon>Pseudomonadati</taxon>
        <taxon>Bacteroidota</taxon>
        <taxon>Chitinophagia</taxon>
        <taxon>Chitinophagales</taxon>
        <taxon>Chitinophagaceae</taxon>
        <taxon>Chitinophaga</taxon>
    </lineage>
</organism>
<dbReference type="EMBL" id="QPMM01000014">
    <property type="protein sequence ID" value="RFS19220.1"/>
    <property type="molecule type" value="Genomic_DNA"/>
</dbReference>
<dbReference type="InterPro" id="IPR000305">
    <property type="entry name" value="GIY-YIG_endonuc"/>
</dbReference>
<feature type="domain" description="GIY-YIG" evidence="1">
    <location>
        <begin position="18"/>
        <end position="68"/>
    </location>
</feature>
<reference evidence="2 3" key="1">
    <citation type="submission" date="2018-07" db="EMBL/GenBank/DDBJ databases">
        <title>Chitinophaga K2CV101002-2 sp. nov., isolated from a monsoon evergreen broad-leaved forest soil.</title>
        <authorList>
            <person name="Lv Y."/>
        </authorList>
    </citation>
    <scope>NUCLEOTIDE SEQUENCE [LARGE SCALE GENOMIC DNA]</scope>
    <source>
        <strain evidence="2 3">GDMCC 1.1288</strain>
    </source>
</reference>
<proteinExistence type="predicted"/>
<accession>A0A3E1Y3G2</accession>
<dbReference type="Proteomes" id="UP000260644">
    <property type="component" value="Unassembled WGS sequence"/>
</dbReference>
<evidence type="ECO:0000313" key="3">
    <source>
        <dbReference type="Proteomes" id="UP000260644"/>
    </source>
</evidence>
<dbReference type="AlphaFoldDB" id="A0A3E1Y3G2"/>